<reference evidence="1" key="1">
    <citation type="submission" date="2020-05" db="EMBL/GenBank/DDBJ databases">
        <title>Large-scale comparative analyses of tick genomes elucidate their genetic diversity and vector capacities.</title>
        <authorList>
            <person name="Jia N."/>
            <person name="Wang J."/>
            <person name="Shi W."/>
            <person name="Du L."/>
            <person name="Sun Y."/>
            <person name="Zhan W."/>
            <person name="Jiang J."/>
            <person name="Wang Q."/>
            <person name="Zhang B."/>
            <person name="Ji P."/>
            <person name="Sakyi L.B."/>
            <person name="Cui X."/>
            <person name="Yuan T."/>
            <person name="Jiang B."/>
            <person name="Yang W."/>
            <person name="Lam T.T.-Y."/>
            <person name="Chang Q."/>
            <person name="Ding S."/>
            <person name="Wang X."/>
            <person name="Zhu J."/>
            <person name="Ruan X."/>
            <person name="Zhao L."/>
            <person name="Wei J."/>
            <person name="Que T."/>
            <person name="Du C."/>
            <person name="Cheng J."/>
            <person name="Dai P."/>
            <person name="Han X."/>
            <person name="Huang E."/>
            <person name="Gao Y."/>
            <person name="Liu J."/>
            <person name="Shao H."/>
            <person name="Ye R."/>
            <person name="Li L."/>
            <person name="Wei W."/>
            <person name="Wang X."/>
            <person name="Wang C."/>
            <person name="Yang T."/>
            <person name="Huo Q."/>
            <person name="Li W."/>
            <person name="Guo W."/>
            <person name="Chen H."/>
            <person name="Zhou L."/>
            <person name="Ni X."/>
            <person name="Tian J."/>
            <person name="Zhou Y."/>
            <person name="Sheng Y."/>
            <person name="Liu T."/>
            <person name="Pan Y."/>
            <person name="Xia L."/>
            <person name="Li J."/>
            <person name="Zhao F."/>
            <person name="Cao W."/>
        </authorList>
    </citation>
    <scope>NUCLEOTIDE SEQUENCE</scope>
    <source>
        <strain evidence="1">Dsil-2018</strain>
    </source>
</reference>
<evidence type="ECO:0000313" key="2">
    <source>
        <dbReference type="Proteomes" id="UP000821865"/>
    </source>
</evidence>
<protein>
    <submittedName>
        <fullName evidence="1">Uncharacterized protein</fullName>
    </submittedName>
</protein>
<comment type="caution">
    <text evidence="1">The sequence shown here is derived from an EMBL/GenBank/DDBJ whole genome shotgun (WGS) entry which is preliminary data.</text>
</comment>
<dbReference type="Proteomes" id="UP000821865">
    <property type="component" value="Chromosome 8"/>
</dbReference>
<keyword evidence="2" id="KW-1185">Reference proteome</keyword>
<accession>A0ACB8C919</accession>
<organism evidence="1 2">
    <name type="scientific">Dermacentor silvarum</name>
    <name type="common">Tick</name>
    <dbReference type="NCBI Taxonomy" id="543639"/>
    <lineage>
        <taxon>Eukaryota</taxon>
        <taxon>Metazoa</taxon>
        <taxon>Ecdysozoa</taxon>
        <taxon>Arthropoda</taxon>
        <taxon>Chelicerata</taxon>
        <taxon>Arachnida</taxon>
        <taxon>Acari</taxon>
        <taxon>Parasitiformes</taxon>
        <taxon>Ixodida</taxon>
        <taxon>Ixodoidea</taxon>
        <taxon>Ixodidae</taxon>
        <taxon>Rhipicephalinae</taxon>
        <taxon>Dermacentor</taxon>
    </lineage>
</organism>
<evidence type="ECO:0000313" key="1">
    <source>
        <dbReference type="EMBL" id="KAH7937392.1"/>
    </source>
</evidence>
<sequence length="103" mass="11631">MYVLTSRLIQDCLENIFSILRMKKPTPSAYDVKCALKLVCVGQFLHTPKSTSYDIDDSLHLTDLLGTTLQKQLVEFGDDEEHLEVLVIEEVSSTECDTLAYFG</sequence>
<dbReference type="EMBL" id="CM023477">
    <property type="protein sequence ID" value="KAH7937392.1"/>
    <property type="molecule type" value="Genomic_DNA"/>
</dbReference>
<proteinExistence type="predicted"/>
<name>A0ACB8C919_DERSI</name>
<gene>
    <name evidence="1" type="ORF">HPB49_011516</name>
</gene>